<dbReference type="PROSITE" id="PS00518">
    <property type="entry name" value="ZF_RING_1"/>
    <property type="match status" value="1"/>
</dbReference>
<evidence type="ECO:0000256" key="7">
    <source>
        <dbReference type="PROSITE-ProRule" id="PRU00175"/>
    </source>
</evidence>
<dbReference type="InterPro" id="IPR013083">
    <property type="entry name" value="Znf_RING/FYVE/PHD"/>
</dbReference>
<dbReference type="SUPFAM" id="SSF54001">
    <property type="entry name" value="Cysteine proteinases"/>
    <property type="match status" value="1"/>
</dbReference>
<evidence type="ECO:0000256" key="3">
    <source>
        <dbReference type="ARBA" id="ARBA00022723"/>
    </source>
</evidence>
<name>D3BF71_HETP5</name>
<dbReference type="GeneID" id="31362086"/>
<keyword evidence="4 7" id="KW-0863">Zinc-finger</keyword>
<dbReference type="PANTHER" id="PTHR13063">
    <property type="entry name" value="ENOS INTERACTING PROTEIN"/>
    <property type="match status" value="1"/>
</dbReference>
<protein>
    <submittedName>
        <fullName evidence="10">Putative nitric oxide synthase-interacting protein</fullName>
    </submittedName>
</protein>
<keyword evidence="8" id="KW-0175">Coiled coil</keyword>
<dbReference type="GO" id="GO:0061630">
    <property type="term" value="F:ubiquitin protein ligase activity"/>
    <property type="evidence" value="ECO:0007669"/>
    <property type="project" value="InterPro"/>
</dbReference>
<evidence type="ECO:0000256" key="8">
    <source>
        <dbReference type="SAM" id="Coils"/>
    </source>
</evidence>
<dbReference type="EMBL" id="ADBJ01000031">
    <property type="protein sequence ID" value="EFA79785.1"/>
    <property type="molecule type" value="Genomic_DNA"/>
</dbReference>
<dbReference type="InParanoid" id="D3BF71"/>
<dbReference type="RefSeq" id="XP_020431906.1">
    <property type="nucleotide sequence ID" value="XM_020577458.1"/>
</dbReference>
<dbReference type="InterPro" id="IPR038765">
    <property type="entry name" value="Papain-like_cys_pep_sf"/>
</dbReference>
<dbReference type="InterPro" id="IPR016818">
    <property type="entry name" value="NOSIP"/>
</dbReference>
<dbReference type="Proteomes" id="UP000001396">
    <property type="component" value="Unassembled WGS sequence"/>
</dbReference>
<dbReference type="PROSITE" id="PS50089">
    <property type="entry name" value="ZF_RING_2"/>
    <property type="match status" value="1"/>
</dbReference>
<keyword evidence="3" id="KW-0479">Metal-binding</keyword>
<dbReference type="InterPro" id="IPR031790">
    <property type="entry name" value="Znf-NOSIP"/>
</dbReference>
<evidence type="ECO:0000256" key="5">
    <source>
        <dbReference type="ARBA" id="ARBA00022833"/>
    </source>
</evidence>
<feature type="domain" description="RING-type" evidence="9">
    <location>
        <begin position="426"/>
        <end position="472"/>
    </location>
</feature>
<dbReference type="Pfam" id="PF15906">
    <property type="entry name" value="zf-NOSIP"/>
    <property type="match status" value="1"/>
</dbReference>
<dbReference type="GO" id="GO:0006508">
    <property type="term" value="P:proteolysis"/>
    <property type="evidence" value="ECO:0007669"/>
    <property type="project" value="InterPro"/>
</dbReference>
<dbReference type="Gene3D" id="3.90.70.10">
    <property type="entry name" value="Cysteine proteinases"/>
    <property type="match status" value="2"/>
</dbReference>
<dbReference type="InterPro" id="IPR001841">
    <property type="entry name" value="Znf_RING"/>
</dbReference>
<dbReference type="GO" id="GO:0008234">
    <property type="term" value="F:cysteine-type peptidase activity"/>
    <property type="evidence" value="ECO:0007669"/>
    <property type="project" value="InterPro"/>
</dbReference>
<dbReference type="SMART" id="SM00184">
    <property type="entry name" value="RING"/>
    <property type="match status" value="2"/>
</dbReference>
<dbReference type="PRINTS" id="PR00705">
    <property type="entry name" value="PAPAIN"/>
</dbReference>
<dbReference type="GO" id="GO:0008270">
    <property type="term" value="F:zinc ion binding"/>
    <property type="evidence" value="ECO:0007669"/>
    <property type="project" value="UniProtKB-KW"/>
</dbReference>
<comment type="subcellular location">
    <subcellularLocation>
        <location evidence="1">Nucleus</location>
    </subcellularLocation>
</comment>
<accession>D3BF71</accession>
<evidence type="ECO:0000313" key="10">
    <source>
        <dbReference type="EMBL" id="EFA79785.1"/>
    </source>
</evidence>
<dbReference type="FunCoup" id="D3BF71">
    <property type="interactions" value="771"/>
</dbReference>
<evidence type="ECO:0000256" key="2">
    <source>
        <dbReference type="ARBA" id="ARBA00008126"/>
    </source>
</evidence>
<organism evidence="10 11">
    <name type="scientific">Heterostelium pallidum (strain ATCC 26659 / Pp 5 / PN500)</name>
    <name type="common">Cellular slime mold</name>
    <name type="synonym">Polysphondylium pallidum</name>
    <dbReference type="NCBI Taxonomy" id="670386"/>
    <lineage>
        <taxon>Eukaryota</taxon>
        <taxon>Amoebozoa</taxon>
        <taxon>Evosea</taxon>
        <taxon>Eumycetozoa</taxon>
        <taxon>Dictyostelia</taxon>
        <taxon>Acytosteliales</taxon>
        <taxon>Acytosteliaceae</taxon>
        <taxon>Heterostelium</taxon>
    </lineage>
</organism>
<gene>
    <name evidence="10" type="primary">nosip</name>
    <name evidence="10" type="ORF">PPL_06604</name>
</gene>
<comment type="caution">
    <text evidence="10">The sequence shown here is derived from an EMBL/GenBank/DDBJ whole genome shotgun (WGS) entry which is preliminary data.</text>
</comment>
<dbReference type="PROSITE" id="PS00139">
    <property type="entry name" value="THIOL_PROTEASE_CYS"/>
    <property type="match status" value="1"/>
</dbReference>
<dbReference type="InterPro" id="IPR000668">
    <property type="entry name" value="Peptidase_C1A_C"/>
</dbReference>
<dbReference type="InterPro" id="IPR017907">
    <property type="entry name" value="Znf_RING_CS"/>
</dbReference>
<dbReference type="STRING" id="670386.D3BF71"/>
<evidence type="ECO:0000259" key="9">
    <source>
        <dbReference type="PROSITE" id="PS50089"/>
    </source>
</evidence>
<reference evidence="10 11" key="1">
    <citation type="journal article" date="2011" name="Genome Res.">
        <title>Phylogeny-wide analysis of social amoeba genomes highlights ancient origins for complex intercellular communication.</title>
        <authorList>
            <person name="Heidel A.J."/>
            <person name="Lawal H.M."/>
            <person name="Felder M."/>
            <person name="Schilde C."/>
            <person name="Helps N.R."/>
            <person name="Tunggal B."/>
            <person name="Rivero F."/>
            <person name="John U."/>
            <person name="Schleicher M."/>
            <person name="Eichinger L."/>
            <person name="Platzer M."/>
            <person name="Noegel A.A."/>
            <person name="Schaap P."/>
            <person name="Gloeckner G."/>
        </authorList>
    </citation>
    <scope>NUCLEOTIDE SEQUENCE [LARGE SCALE GENOMIC DNA]</scope>
    <source>
        <strain evidence="11">ATCC 26659 / Pp 5 / PN500</strain>
    </source>
</reference>
<evidence type="ECO:0000256" key="1">
    <source>
        <dbReference type="ARBA" id="ARBA00004123"/>
    </source>
</evidence>
<dbReference type="Pfam" id="PF04641">
    <property type="entry name" value="Rtf2"/>
    <property type="match status" value="1"/>
</dbReference>
<dbReference type="PANTHER" id="PTHR13063:SF10">
    <property type="entry name" value="NITRIC OXIDE SYNTHASE-INTERACTING PROTEIN"/>
    <property type="match status" value="1"/>
</dbReference>
<dbReference type="InterPro" id="IPR039417">
    <property type="entry name" value="Peptidase_C1A_papain-like"/>
</dbReference>
<keyword evidence="5" id="KW-0862">Zinc</keyword>
<keyword evidence="6" id="KW-0539">Nucleus</keyword>
<dbReference type="Gene3D" id="3.30.40.10">
    <property type="entry name" value="Zinc/RING finger domain, C3HC4 (zinc finger)"/>
    <property type="match status" value="2"/>
</dbReference>
<feature type="coiled-coil region" evidence="8">
    <location>
        <begin position="292"/>
        <end position="335"/>
    </location>
</feature>
<dbReference type="SMART" id="SM00645">
    <property type="entry name" value="Pept_C1"/>
    <property type="match status" value="1"/>
</dbReference>
<dbReference type="GO" id="GO:0005634">
    <property type="term" value="C:nucleus"/>
    <property type="evidence" value="ECO:0007669"/>
    <property type="project" value="UniProtKB-SubCell"/>
</dbReference>
<dbReference type="InterPro" id="IPR000169">
    <property type="entry name" value="Pept_cys_AS"/>
</dbReference>
<evidence type="ECO:0000313" key="11">
    <source>
        <dbReference type="Proteomes" id="UP000001396"/>
    </source>
</evidence>
<sequence>MNPLTTYKLALNNFSDYTPDEKRMLLGYTPLVSDIGYAIDDERSKKLVQSIEATTGYVDWRDKYVSSVKNQGLCGGCYSFAASALIESAIMIKNRTEFDLSEQDLIDCSYSTYQGMNNGCKGGDIALAIQQAIASGQADELNYPYISGSSKALGLCGIFSDFSCSQNVNHAVLLVGSGVDNGQEYWIVKNSWGTEWGENGYKSLFCFTSLTFIQIMSRHSKNNTSGKFTYYERQQLKDYGTQKERLGKDSLKSFDCCSICLNTLITPLSCTKGHLYCKECIYTSLLNQKQIIKEKEERWIKQQEKLKQKEEDIRIKQAEHELKEFESNNVTFLQNNTEKPIDNTKDKEKVNNGEQKQLVREKELKLNCYWMLSHDSKEEVHEKPDTNTKCPEGNHVLRLKQLISVKFKAADTGSANSSKDINRYCCPICDKIFTNSTRLKMLKRCGHVFCESCLNRFQDDPKNLKTSQCYTCAKEFESLDIINLQQGGTGYAGQSGHKLEASNIDGSMAILCFRE</sequence>
<evidence type="ECO:0000256" key="4">
    <source>
        <dbReference type="ARBA" id="ARBA00022771"/>
    </source>
</evidence>
<evidence type="ECO:0000256" key="6">
    <source>
        <dbReference type="ARBA" id="ARBA00023242"/>
    </source>
</evidence>
<dbReference type="AlphaFoldDB" id="D3BF71"/>
<dbReference type="SUPFAM" id="SSF57850">
    <property type="entry name" value="RING/U-box"/>
    <property type="match status" value="2"/>
</dbReference>
<dbReference type="CDD" id="cd02248">
    <property type="entry name" value="Peptidase_C1A"/>
    <property type="match status" value="1"/>
</dbReference>
<proteinExistence type="inferred from homology"/>
<dbReference type="Pfam" id="PF00112">
    <property type="entry name" value="Peptidase_C1"/>
    <property type="match status" value="2"/>
</dbReference>
<keyword evidence="11" id="KW-1185">Reference proteome</keyword>
<comment type="similarity">
    <text evidence="2">Belongs to the NOSIP family.</text>
</comment>